<keyword evidence="1" id="KW-1133">Transmembrane helix</keyword>
<feature type="non-terminal residue" evidence="3">
    <location>
        <position position="311"/>
    </location>
</feature>
<keyword evidence="1" id="KW-0472">Membrane</keyword>
<accession>A0A9D1YWA6</accession>
<dbReference type="Proteomes" id="UP000824005">
    <property type="component" value="Unassembled WGS sequence"/>
</dbReference>
<protein>
    <submittedName>
        <fullName evidence="3">DUF58 domain-containing protein</fullName>
    </submittedName>
</protein>
<dbReference type="AlphaFoldDB" id="A0A9D1YWA6"/>
<keyword evidence="1" id="KW-0812">Transmembrane</keyword>
<feature type="transmembrane region" description="Helical" evidence="1">
    <location>
        <begin position="7"/>
        <end position="31"/>
    </location>
</feature>
<evidence type="ECO:0000313" key="4">
    <source>
        <dbReference type="Proteomes" id="UP000824005"/>
    </source>
</evidence>
<evidence type="ECO:0000256" key="1">
    <source>
        <dbReference type="SAM" id="Phobius"/>
    </source>
</evidence>
<feature type="domain" description="DUF58" evidence="2">
    <location>
        <begin position="198"/>
        <end position="264"/>
    </location>
</feature>
<gene>
    <name evidence="3" type="ORF">H9830_08120</name>
</gene>
<reference evidence="3" key="1">
    <citation type="journal article" date="2021" name="PeerJ">
        <title>Extensive microbial diversity within the chicken gut microbiome revealed by metagenomics and culture.</title>
        <authorList>
            <person name="Gilroy R."/>
            <person name="Ravi A."/>
            <person name="Getino M."/>
            <person name="Pursley I."/>
            <person name="Horton D.L."/>
            <person name="Alikhan N.F."/>
            <person name="Baker D."/>
            <person name="Gharbi K."/>
            <person name="Hall N."/>
            <person name="Watson M."/>
            <person name="Adriaenssens E.M."/>
            <person name="Foster-Nyarko E."/>
            <person name="Jarju S."/>
            <person name="Secka A."/>
            <person name="Antonio M."/>
            <person name="Oren A."/>
            <person name="Chaudhuri R.R."/>
            <person name="La Ragione R."/>
            <person name="Hildebrand F."/>
            <person name="Pallen M.J."/>
        </authorList>
    </citation>
    <scope>NUCLEOTIDE SEQUENCE</scope>
    <source>
        <strain evidence="3">ChiGjej1B1-98</strain>
    </source>
</reference>
<feature type="transmembrane region" description="Helical" evidence="1">
    <location>
        <begin position="37"/>
        <end position="56"/>
    </location>
</feature>
<evidence type="ECO:0000259" key="2">
    <source>
        <dbReference type="Pfam" id="PF01882"/>
    </source>
</evidence>
<dbReference type="PANTHER" id="PTHR34351:SF1">
    <property type="entry name" value="SLR1927 PROTEIN"/>
    <property type="match status" value="1"/>
</dbReference>
<reference evidence="3" key="2">
    <citation type="submission" date="2021-04" db="EMBL/GenBank/DDBJ databases">
        <authorList>
            <person name="Gilroy R."/>
        </authorList>
    </citation>
    <scope>NUCLEOTIDE SEQUENCE</scope>
    <source>
        <strain evidence="3">ChiGjej1B1-98</strain>
    </source>
</reference>
<dbReference type="Pfam" id="PF01882">
    <property type="entry name" value="DUF58"/>
    <property type="match status" value="1"/>
</dbReference>
<dbReference type="InterPro" id="IPR002881">
    <property type="entry name" value="DUF58"/>
</dbReference>
<comment type="caution">
    <text evidence="3">The sequence shown here is derived from an EMBL/GenBank/DDBJ whole genome shotgun (WGS) entry which is preliminary data.</text>
</comment>
<dbReference type="EMBL" id="DXDC01000239">
    <property type="protein sequence ID" value="HIY66225.1"/>
    <property type="molecule type" value="Genomic_DNA"/>
</dbReference>
<proteinExistence type="predicted"/>
<evidence type="ECO:0000313" key="3">
    <source>
        <dbReference type="EMBL" id="HIY66225.1"/>
    </source>
</evidence>
<dbReference type="PANTHER" id="PTHR34351">
    <property type="entry name" value="SLR1927 PROTEIN-RELATED"/>
    <property type="match status" value="1"/>
</dbReference>
<sequence>MRAFRKALRVVTGWGWALAAVVVLLGALGFVLAWNELIVLSVGALILLLTAVPWILRGRGVRIELQLTSPRVAVGSPAHAVLVARRSGRLSMPHAVEVEIGKQTIEVALPRLARGQSNEIRLPIDTSRRGKLEVGPVRIAHTDPLGILERLTVLSVGQTLMVHPRIVRVPAASSGLVKDLEGEPSQDLTADDVAFHSLREYQPGDDRRLVHWRTSAKHGSLLVRQFEPSRRSDTLVCLTTSQDEIGAENFELALSVVATIGIAAMVERRSIRVLSSPTGASKFATELDARGRDRLLDELTEIQRHGQSGLK</sequence>
<name>A0A9D1YWA6_9MICO</name>
<organism evidence="3 4">
    <name type="scientific">Candidatus Agrococcus pullicola</name>
    <dbReference type="NCBI Taxonomy" id="2838429"/>
    <lineage>
        <taxon>Bacteria</taxon>
        <taxon>Bacillati</taxon>
        <taxon>Actinomycetota</taxon>
        <taxon>Actinomycetes</taxon>
        <taxon>Micrococcales</taxon>
        <taxon>Microbacteriaceae</taxon>
        <taxon>Agrococcus</taxon>
    </lineage>
</organism>